<keyword evidence="2" id="KW-1185">Reference proteome</keyword>
<organism evidence="1 2">
    <name type="scientific">Caerostris darwini</name>
    <dbReference type="NCBI Taxonomy" id="1538125"/>
    <lineage>
        <taxon>Eukaryota</taxon>
        <taxon>Metazoa</taxon>
        <taxon>Ecdysozoa</taxon>
        <taxon>Arthropoda</taxon>
        <taxon>Chelicerata</taxon>
        <taxon>Arachnida</taxon>
        <taxon>Araneae</taxon>
        <taxon>Araneomorphae</taxon>
        <taxon>Entelegynae</taxon>
        <taxon>Araneoidea</taxon>
        <taxon>Araneidae</taxon>
        <taxon>Caerostris</taxon>
    </lineage>
</organism>
<dbReference type="EMBL" id="BPLQ01002861">
    <property type="protein sequence ID" value="GIX96095.1"/>
    <property type="molecule type" value="Genomic_DNA"/>
</dbReference>
<protein>
    <submittedName>
        <fullName evidence="1">Uncharacterized protein</fullName>
    </submittedName>
</protein>
<sequence>MKSKTLPSNRQPQISIAIFGGTITSSRDSQLGTTRVGEKAEEGFRVVPTRLDCRVLQRFHLDLVRSSPVMTCVRSDAKEDFCLSFGNPAGFNQRFWKNSFH</sequence>
<dbReference type="AlphaFoldDB" id="A0AAV4PJK6"/>
<evidence type="ECO:0000313" key="2">
    <source>
        <dbReference type="Proteomes" id="UP001054837"/>
    </source>
</evidence>
<evidence type="ECO:0000313" key="1">
    <source>
        <dbReference type="EMBL" id="GIX96095.1"/>
    </source>
</evidence>
<reference evidence="1 2" key="1">
    <citation type="submission" date="2021-06" db="EMBL/GenBank/DDBJ databases">
        <title>Caerostris darwini draft genome.</title>
        <authorList>
            <person name="Kono N."/>
            <person name="Arakawa K."/>
        </authorList>
    </citation>
    <scope>NUCLEOTIDE SEQUENCE [LARGE SCALE GENOMIC DNA]</scope>
</reference>
<accession>A0AAV4PJK6</accession>
<name>A0AAV4PJK6_9ARAC</name>
<proteinExistence type="predicted"/>
<gene>
    <name evidence="1" type="ORF">CDAR_320271</name>
</gene>
<comment type="caution">
    <text evidence="1">The sequence shown here is derived from an EMBL/GenBank/DDBJ whole genome shotgun (WGS) entry which is preliminary data.</text>
</comment>
<dbReference type="Proteomes" id="UP001054837">
    <property type="component" value="Unassembled WGS sequence"/>
</dbReference>